<protein>
    <submittedName>
        <fullName evidence="2">1-pyrroline-5-carboxylate dehydrogenase</fullName>
    </submittedName>
</protein>
<evidence type="ECO:0000313" key="2">
    <source>
        <dbReference type="EMBL" id="GEA60074.1"/>
    </source>
</evidence>
<dbReference type="GO" id="GO:0016491">
    <property type="term" value="F:oxidoreductase activity"/>
    <property type="evidence" value="ECO:0007669"/>
    <property type="project" value="UniProtKB-KW"/>
</dbReference>
<dbReference type="RefSeq" id="WP_141270459.1">
    <property type="nucleotide sequence ID" value="NZ_BJLH01000005.1"/>
</dbReference>
<gene>
    <name evidence="2" type="ORF">VCO01S_12670</name>
</gene>
<keyword evidence="1" id="KW-0560">Oxidoreductase</keyword>
<reference evidence="2 3" key="1">
    <citation type="submission" date="2019-06" db="EMBL/GenBank/DDBJ databases">
        <title>Whole genome shotgun sequence of Vibrio comitans NBRC 102076.</title>
        <authorList>
            <person name="Hosoyama A."/>
            <person name="Uohara A."/>
            <person name="Ohji S."/>
            <person name="Ichikawa N."/>
        </authorList>
    </citation>
    <scope>NUCLEOTIDE SEQUENCE [LARGE SCALE GENOMIC DNA]</scope>
    <source>
        <strain evidence="2 3">NBRC 102076</strain>
    </source>
</reference>
<proteinExistence type="predicted"/>
<dbReference type="AlphaFoldDB" id="A0A4Y3IMQ0"/>
<dbReference type="Gene3D" id="3.40.605.10">
    <property type="entry name" value="Aldehyde Dehydrogenase, Chain A, domain 1"/>
    <property type="match status" value="1"/>
</dbReference>
<dbReference type="OrthoDB" id="6659650at2"/>
<name>A0A4Y3IMQ0_9VIBR</name>
<keyword evidence="3" id="KW-1185">Reference proteome</keyword>
<comment type="caution">
    <text evidence="2">The sequence shown here is derived from an EMBL/GenBank/DDBJ whole genome shotgun (WGS) entry which is preliminary data.</text>
</comment>
<evidence type="ECO:0000256" key="1">
    <source>
        <dbReference type="ARBA" id="ARBA00023002"/>
    </source>
</evidence>
<accession>A0A4Y3IMQ0</accession>
<organism evidence="2 3">
    <name type="scientific">Vibrio comitans NBRC 102076</name>
    <dbReference type="NCBI Taxonomy" id="1219078"/>
    <lineage>
        <taxon>Bacteria</taxon>
        <taxon>Pseudomonadati</taxon>
        <taxon>Pseudomonadota</taxon>
        <taxon>Gammaproteobacteria</taxon>
        <taxon>Vibrionales</taxon>
        <taxon>Vibrionaceae</taxon>
        <taxon>Vibrio</taxon>
    </lineage>
</organism>
<dbReference type="InterPro" id="IPR016162">
    <property type="entry name" value="Ald_DH_N"/>
</dbReference>
<dbReference type="SUPFAM" id="SSF53720">
    <property type="entry name" value="ALDH-like"/>
    <property type="match status" value="1"/>
</dbReference>
<dbReference type="InterPro" id="IPR016161">
    <property type="entry name" value="Ald_DH/histidinol_DH"/>
</dbReference>
<dbReference type="Proteomes" id="UP000318242">
    <property type="component" value="Unassembled WGS sequence"/>
</dbReference>
<dbReference type="EMBL" id="BJLH01000005">
    <property type="protein sequence ID" value="GEA60074.1"/>
    <property type="molecule type" value="Genomic_DNA"/>
</dbReference>
<sequence>MKKASICFSEAQHAWALWNQTPYAARYELLSSVATELALENFKVPLAFHHKHSAQLLTEPELMPGPTGETNELYTAGRGVALIMADKSVDLGCAKALYAQLAVALMSGNCVLLCVQDSELAQQVLTLIDNLPLPSGVLSLVEYDQYAQLLDSDVRVVCILGSEVLVKSVNRSLAGKAGAIAPLVAEIDLYKMPVAQDPKLSLRYITERTRTINITAVGGNATLLELGSAEH</sequence>
<evidence type="ECO:0000313" key="3">
    <source>
        <dbReference type="Proteomes" id="UP000318242"/>
    </source>
</evidence>